<dbReference type="PANTHER" id="PTHR30425:SF1">
    <property type="entry name" value="PHOSPHATE TRANSPORT SYSTEM PERMEASE PROTEIN PSTC"/>
    <property type="match status" value="1"/>
</dbReference>
<feature type="transmembrane region" description="Helical" evidence="9">
    <location>
        <begin position="222"/>
        <end position="242"/>
    </location>
</feature>
<keyword evidence="6 9" id="KW-0812">Transmembrane</keyword>
<dbReference type="InterPro" id="IPR035906">
    <property type="entry name" value="MetI-like_sf"/>
</dbReference>
<sequence>MSLTLERPAKAPGTTATRPPEEGGRPGRARWVWGWAYSGVLSVVLALVVLLGYLADGIASGTVDWGALLTDSVWSPGNLAFGGLAMIYGSAVVCVLALVLAVPVGWAAAIALSEYLPPRLAKPLRLSIELLAAVPSIVYGLIGIMVIRPFVAGLGDVPGGDSILAAGIVLAVMITPTIVAVSVDALAAVPGRYREAAYSLGLTRREVVRSAVLPQARSGMRAGVLLGLARALGEAIAVFMVIGRADGRLPESFGDFFSSLVRPGQTLTTKLAGPEPMLAGTSGPYFAALCGLGMILLALVAAATVWGTRGASAQVRRGPRVRRTSAWMRGPKDRLTTAVRYGALLLPTALLLGMVGILLARGGTALNPAFWFTPSAGASDGGIRDQIVGTLLLLATTALIALPLGYGAGIVIGTRASAKTSRILETLTVAVGGTPTILLGLAGYVLLCTTMGWGRSWLAGAVVLVPVVVPVVALTTAGRVRGMPGELTESALALGLTRAQYIRSVVIPYTWPATLTGLLLGLARAAGETAPLIFTATVFFGAPALPTGIVNAPVQALPTHIFTLSQDSGAPEAIAQAWGSALVLVLITAGLLSLAVFLRNRFEGARRWTT</sequence>
<evidence type="ECO:0000256" key="6">
    <source>
        <dbReference type="ARBA" id="ARBA00022692"/>
    </source>
</evidence>
<keyword evidence="7 9" id="KW-1133">Transmembrane helix</keyword>
<feature type="transmembrane region" description="Helical" evidence="9">
    <location>
        <begin position="35"/>
        <end position="55"/>
    </location>
</feature>
<dbReference type="CDD" id="cd06261">
    <property type="entry name" value="TM_PBP2"/>
    <property type="match status" value="2"/>
</dbReference>
<evidence type="ECO:0000256" key="4">
    <source>
        <dbReference type="ARBA" id="ARBA00022475"/>
    </source>
</evidence>
<evidence type="ECO:0000313" key="14">
    <source>
        <dbReference type="Proteomes" id="UP001278571"/>
    </source>
</evidence>
<dbReference type="NCBIfam" id="TIGR02138">
    <property type="entry name" value="phosphate_pstC"/>
    <property type="match status" value="1"/>
</dbReference>
<keyword evidence="4 10" id="KW-1003">Cell membrane</keyword>
<evidence type="ECO:0000256" key="8">
    <source>
        <dbReference type="ARBA" id="ARBA00023136"/>
    </source>
</evidence>
<evidence type="ECO:0000256" key="9">
    <source>
        <dbReference type="RuleBase" id="RU363032"/>
    </source>
</evidence>
<comment type="function">
    <text evidence="10">Part of the binding-protein-dependent transport system for phosphate; probably responsible for the translocation of the substrate across the membrane.</text>
</comment>
<evidence type="ECO:0000313" key="13">
    <source>
        <dbReference type="EMBL" id="MDX2291916.1"/>
    </source>
</evidence>
<feature type="transmembrane region" description="Helical" evidence="9">
    <location>
        <begin position="130"/>
        <end position="151"/>
    </location>
</feature>
<dbReference type="PROSITE" id="PS50928">
    <property type="entry name" value="ABC_TM1"/>
    <property type="match status" value="2"/>
</dbReference>
<evidence type="ECO:0000256" key="7">
    <source>
        <dbReference type="ARBA" id="ARBA00022989"/>
    </source>
</evidence>
<proteinExistence type="inferred from homology"/>
<comment type="subcellular location">
    <subcellularLocation>
        <location evidence="1 9">Cell membrane</location>
        <topology evidence="1 9">Multi-pass membrane protein</topology>
    </subcellularLocation>
</comment>
<accession>A0ABU4K2D5</accession>
<evidence type="ECO:0000256" key="2">
    <source>
        <dbReference type="ARBA" id="ARBA00007069"/>
    </source>
</evidence>
<dbReference type="InterPro" id="IPR051124">
    <property type="entry name" value="Phosphate_Transport_Permease"/>
</dbReference>
<feature type="transmembrane region" description="Helical" evidence="9">
    <location>
        <begin position="532"/>
        <end position="554"/>
    </location>
</feature>
<organism evidence="13 14">
    <name type="scientific">Streptomyces roseolus</name>
    <dbReference type="NCBI Taxonomy" id="67358"/>
    <lineage>
        <taxon>Bacteria</taxon>
        <taxon>Bacillati</taxon>
        <taxon>Actinomycetota</taxon>
        <taxon>Actinomycetes</taxon>
        <taxon>Kitasatosporales</taxon>
        <taxon>Streptomycetaceae</taxon>
        <taxon>Streptomyces</taxon>
    </lineage>
</organism>
<name>A0ABU4K2D5_9ACTN</name>
<feature type="transmembrane region" description="Helical" evidence="9">
    <location>
        <begin position="85"/>
        <end position="109"/>
    </location>
</feature>
<keyword evidence="14" id="KW-1185">Reference proteome</keyword>
<evidence type="ECO:0000256" key="1">
    <source>
        <dbReference type="ARBA" id="ARBA00004651"/>
    </source>
</evidence>
<feature type="transmembrane region" description="Helical" evidence="9">
    <location>
        <begin position="387"/>
        <end position="412"/>
    </location>
</feature>
<evidence type="ECO:0000256" key="3">
    <source>
        <dbReference type="ARBA" id="ARBA00022448"/>
    </source>
</evidence>
<comment type="caution">
    <text evidence="13">The sequence shown here is derived from an EMBL/GenBank/DDBJ whole genome shotgun (WGS) entry which is preliminary data.</text>
</comment>
<comment type="caution">
    <text evidence="10">Lacks conserved residue(s) required for the propagation of feature annotation.</text>
</comment>
<dbReference type="Gene3D" id="1.10.3720.10">
    <property type="entry name" value="MetI-like"/>
    <property type="match status" value="2"/>
</dbReference>
<comment type="similarity">
    <text evidence="2 10">Belongs to the binding-protein-dependent transport system permease family. CysTW subfamily.</text>
</comment>
<evidence type="ECO:0000259" key="12">
    <source>
        <dbReference type="PROSITE" id="PS50928"/>
    </source>
</evidence>
<reference evidence="13 14" key="1">
    <citation type="submission" date="2023-10" db="EMBL/GenBank/DDBJ databases">
        <authorList>
            <person name="Wang X.X."/>
        </authorList>
    </citation>
    <scope>NUCLEOTIDE SEQUENCE [LARGE SCALE GENOMIC DNA]</scope>
    <source>
        <strain evidence="13 14">NBRC 12816</strain>
    </source>
</reference>
<dbReference type="EMBL" id="JAWJZF010000279">
    <property type="protein sequence ID" value="MDX2291916.1"/>
    <property type="molecule type" value="Genomic_DNA"/>
</dbReference>
<evidence type="ECO:0000256" key="11">
    <source>
        <dbReference type="SAM" id="MobiDB-lite"/>
    </source>
</evidence>
<dbReference type="PANTHER" id="PTHR30425">
    <property type="entry name" value="PHOSPHATE TRANSPORT SYSTEM PERMEASE PROTEIN PST"/>
    <property type="match status" value="1"/>
</dbReference>
<feature type="transmembrane region" description="Helical" evidence="9">
    <location>
        <begin position="338"/>
        <end position="360"/>
    </location>
</feature>
<feature type="region of interest" description="Disordered" evidence="11">
    <location>
        <begin position="1"/>
        <end position="25"/>
    </location>
</feature>
<keyword evidence="3 9" id="KW-0813">Transport</keyword>
<dbReference type="InterPro" id="IPR000515">
    <property type="entry name" value="MetI-like"/>
</dbReference>
<gene>
    <name evidence="13" type="primary">pstC</name>
    <name evidence="13" type="ORF">R2363_07005</name>
</gene>
<dbReference type="Proteomes" id="UP001278571">
    <property type="component" value="Unassembled WGS sequence"/>
</dbReference>
<evidence type="ECO:0000256" key="10">
    <source>
        <dbReference type="RuleBase" id="RU363054"/>
    </source>
</evidence>
<feature type="domain" description="ABC transmembrane type-1" evidence="12">
    <location>
        <begin position="87"/>
        <end position="307"/>
    </location>
</feature>
<feature type="domain" description="ABC transmembrane type-1" evidence="12">
    <location>
        <begin position="387"/>
        <end position="595"/>
    </location>
</feature>
<feature type="transmembrane region" description="Helical" evidence="9">
    <location>
        <begin position="424"/>
        <end position="445"/>
    </location>
</feature>
<protein>
    <recommendedName>
        <fullName evidence="10">Phosphate transport system permease protein</fullName>
    </recommendedName>
</protein>
<dbReference type="Pfam" id="PF00528">
    <property type="entry name" value="BPD_transp_1"/>
    <property type="match status" value="2"/>
</dbReference>
<keyword evidence="5 10" id="KW-0592">Phosphate transport</keyword>
<feature type="transmembrane region" description="Helical" evidence="9">
    <location>
        <begin position="163"/>
        <end position="189"/>
    </location>
</feature>
<feature type="transmembrane region" description="Helical" evidence="9">
    <location>
        <begin position="457"/>
        <end position="477"/>
    </location>
</feature>
<keyword evidence="8 9" id="KW-0472">Membrane</keyword>
<feature type="transmembrane region" description="Helical" evidence="9">
    <location>
        <begin position="285"/>
        <end position="307"/>
    </location>
</feature>
<dbReference type="RefSeq" id="WP_319008448.1">
    <property type="nucleotide sequence ID" value="NZ_JAWJZF010000279.1"/>
</dbReference>
<dbReference type="SUPFAM" id="SSF161098">
    <property type="entry name" value="MetI-like"/>
    <property type="match status" value="2"/>
</dbReference>
<feature type="transmembrane region" description="Helical" evidence="9">
    <location>
        <begin position="574"/>
        <end position="598"/>
    </location>
</feature>
<dbReference type="InterPro" id="IPR011864">
    <property type="entry name" value="Phosphate_PstC"/>
</dbReference>
<evidence type="ECO:0000256" key="5">
    <source>
        <dbReference type="ARBA" id="ARBA00022592"/>
    </source>
</evidence>